<evidence type="ECO:0000256" key="1">
    <source>
        <dbReference type="SAM" id="MobiDB-lite"/>
    </source>
</evidence>
<name>A0AAN9V8G4_9ORTH</name>
<accession>A0AAN9V8G4</accession>
<reference evidence="2 3" key="1">
    <citation type="submission" date="2024-03" db="EMBL/GenBank/DDBJ databases">
        <title>The genome assembly and annotation of the cricket Gryllus longicercus Weissman &amp; Gray.</title>
        <authorList>
            <person name="Szrajer S."/>
            <person name="Gray D."/>
            <person name="Ylla G."/>
        </authorList>
    </citation>
    <scope>NUCLEOTIDE SEQUENCE [LARGE SCALE GENOMIC DNA]</scope>
    <source>
        <strain evidence="2">DAG 2021-001</strain>
        <tissue evidence="2">Whole body minus gut</tissue>
    </source>
</reference>
<gene>
    <name evidence="2" type="ORF">R5R35_002042</name>
</gene>
<feature type="region of interest" description="Disordered" evidence="1">
    <location>
        <begin position="1"/>
        <end position="27"/>
    </location>
</feature>
<dbReference type="Proteomes" id="UP001378592">
    <property type="component" value="Unassembled WGS sequence"/>
</dbReference>
<evidence type="ECO:0000313" key="3">
    <source>
        <dbReference type="Proteomes" id="UP001378592"/>
    </source>
</evidence>
<dbReference type="EMBL" id="JAZDUA010000512">
    <property type="protein sequence ID" value="KAK7791670.1"/>
    <property type="molecule type" value="Genomic_DNA"/>
</dbReference>
<protein>
    <submittedName>
        <fullName evidence="2">Uncharacterized protein</fullName>
    </submittedName>
</protein>
<dbReference type="AlphaFoldDB" id="A0AAN9V8G4"/>
<proteinExistence type="predicted"/>
<evidence type="ECO:0000313" key="2">
    <source>
        <dbReference type="EMBL" id="KAK7791670.1"/>
    </source>
</evidence>
<comment type="caution">
    <text evidence="2">The sequence shown here is derived from an EMBL/GenBank/DDBJ whole genome shotgun (WGS) entry which is preliminary data.</text>
</comment>
<feature type="compositionally biased region" description="Low complexity" evidence="1">
    <location>
        <begin position="8"/>
        <end position="27"/>
    </location>
</feature>
<keyword evidence="3" id="KW-1185">Reference proteome</keyword>
<sequence>MEGEGQERQAQAQGQGQEQEQALGQWQGEELGVPANCLRDIRESLLLAERLASASLLTSPSAKRRLAARRAHMDWDDDAHDAHEAHDAHDAATYVPPKQVLLYLVR</sequence>
<organism evidence="2 3">
    <name type="scientific">Gryllus longicercus</name>
    <dbReference type="NCBI Taxonomy" id="2509291"/>
    <lineage>
        <taxon>Eukaryota</taxon>
        <taxon>Metazoa</taxon>
        <taxon>Ecdysozoa</taxon>
        <taxon>Arthropoda</taxon>
        <taxon>Hexapoda</taxon>
        <taxon>Insecta</taxon>
        <taxon>Pterygota</taxon>
        <taxon>Neoptera</taxon>
        <taxon>Polyneoptera</taxon>
        <taxon>Orthoptera</taxon>
        <taxon>Ensifera</taxon>
        <taxon>Gryllidea</taxon>
        <taxon>Grylloidea</taxon>
        <taxon>Gryllidae</taxon>
        <taxon>Gryllinae</taxon>
        <taxon>Gryllus</taxon>
    </lineage>
</organism>